<evidence type="ECO:0000313" key="3">
    <source>
        <dbReference type="Proteomes" id="UP000287239"/>
    </source>
</evidence>
<dbReference type="Gene3D" id="3.40.930.10">
    <property type="entry name" value="Mannitol-specific EII, Chain A"/>
    <property type="match status" value="1"/>
</dbReference>
<proteinExistence type="predicted"/>
<accession>A0A429ZVR9</accession>
<protein>
    <recommendedName>
        <fullName evidence="1">PTS EIIA type-2 domain-containing protein</fullName>
    </recommendedName>
</protein>
<comment type="caution">
    <text evidence="2">The sequence shown here is derived from an EMBL/GenBank/DDBJ whole genome shotgun (WGS) entry which is preliminary data.</text>
</comment>
<organism evidence="2 3">
    <name type="scientific">Vagococcus salmoninarum</name>
    <dbReference type="NCBI Taxonomy" id="2739"/>
    <lineage>
        <taxon>Bacteria</taxon>
        <taxon>Bacillati</taxon>
        <taxon>Bacillota</taxon>
        <taxon>Bacilli</taxon>
        <taxon>Lactobacillales</taxon>
        <taxon>Enterococcaceae</taxon>
        <taxon>Vagococcus</taxon>
    </lineage>
</organism>
<dbReference type="PANTHER" id="PTHR47738:SF3">
    <property type="entry name" value="PHOSPHOTRANSFERASE SYSTEM MANNITOL_FRUCTOSE-SPECIFIC IIA DOMAIN CONTAINING PROTEIN"/>
    <property type="match status" value="1"/>
</dbReference>
<evidence type="ECO:0000259" key="1">
    <source>
        <dbReference type="PROSITE" id="PS51094"/>
    </source>
</evidence>
<dbReference type="OrthoDB" id="370976at2"/>
<dbReference type="PROSITE" id="PS51094">
    <property type="entry name" value="PTS_EIIA_TYPE_2"/>
    <property type="match status" value="1"/>
</dbReference>
<dbReference type="InterPro" id="IPR051541">
    <property type="entry name" value="PTS_SugarTrans_NitroReg"/>
</dbReference>
<evidence type="ECO:0000313" key="2">
    <source>
        <dbReference type="EMBL" id="RST97889.1"/>
    </source>
</evidence>
<dbReference type="AlphaFoldDB" id="A0A429ZVR9"/>
<gene>
    <name evidence="2" type="ORF">CBF35_00940</name>
</gene>
<dbReference type="InterPro" id="IPR002178">
    <property type="entry name" value="PTS_EIIA_type-2_dom"/>
</dbReference>
<feature type="domain" description="PTS EIIA type-2" evidence="1">
    <location>
        <begin position="1"/>
        <end position="147"/>
    </location>
</feature>
<reference evidence="2 3" key="1">
    <citation type="submission" date="2017-05" db="EMBL/GenBank/DDBJ databases">
        <title>Vagococcus spp. assemblies.</title>
        <authorList>
            <person name="Gulvik C.A."/>
        </authorList>
    </citation>
    <scope>NUCLEOTIDE SEQUENCE [LARGE SCALE GENOMIC DNA]</scope>
    <source>
        <strain evidence="2 3">NCFB 2777</strain>
    </source>
</reference>
<dbReference type="Pfam" id="PF00359">
    <property type="entry name" value="PTS_EIIA_2"/>
    <property type="match status" value="1"/>
</dbReference>
<dbReference type="RefSeq" id="WP_126778012.1">
    <property type="nucleotide sequence ID" value="NZ_CAUQJP010000025.1"/>
</dbReference>
<dbReference type="EMBL" id="NGJU01000001">
    <property type="protein sequence ID" value="RST97889.1"/>
    <property type="molecule type" value="Genomic_DNA"/>
</dbReference>
<dbReference type="Proteomes" id="UP000287239">
    <property type="component" value="Unassembled WGS sequence"/>
</dbReference>
<dbReference type="InterPro" id="IPR016152">
    <property type="entry name" value="PTrfase/Anion_transptr"/>
</dbReference>
<name>A0A429ZVR9_9ENTE</name>
<dbReference type="PANTHER" id="PTHR47738">
    <property type="entry name" value="PTS SYSTEM FRUCTOSE-LIKE EIIA COMPONENT-RELATED"/>
    <property type="match status" value="1"/>
</dbReference>
<dbReference type="SUPFAM" id="SSF55804">
    <property type="entry name" value="Phoshotransferase/anion transport protein"/>
    <property type="match status" value="1"/>
</dbReference>
<dbReference type="GeneID" id="98566919"/>
<sequence>MFNDRLIYLQEDFSNQAEVFNFLTSKLLEKGLVKAEFLTKISEREAVFPTGLTIGGYGVAIPHTDSDYVNQSQIAYVSLVEPVVFKEMGNDSVEVAVTQVFMLALKEAHEQLETLQKLIEMFQNEEHMAALVAATTEAEIESVLIDSELIK</sequence>
<dbReference type="CDD" id="cd00211">
    <property type="entry name" value="PTS_IIA_fru"/>
    <property type="match status" value="1"/>
</dbReference>
<keyword evidence="3" id="KW-1185">Reference proteome</keyword>